<evidence type="ECO:0000256" key="1">
    <source>
        <dbReference type="SAM" id="MobiDB-lite"/>
    </source>
</evidence>
<gene>
    <name evidence="2" type="ORF">HaLaN_05978</name>
</gene>
<organism evidence="2 3">
    <name type="scientific">Haematococcus lacustris</name>
    <name type="common">Green alga</name>
    <name type="synonym">Haematococcus pluvialis</name>
    <dbReference type="NCBI Taxonomy" id="44745"/>
    <lineage>
        <taxon>Eukaryota</taxon>
        <taxon>Viridiplantae</taxon>
        <taxon>Chlorophyta</taxon>
        <taxon>core chlorophytes</taxon>
        <taxon>Chlorophyceae</taxon>
        <taxon>CS clade</taxon>
        <taxon>Chlamydomonadales</taxon>
        <taxon>Haematococcaceae</taxon>
        <taxon>Haematococcus</taxon>
    </lineage>
</organism>
<keyword evidence="3" id="KW-1185">Reference proteome</keyword>
<protein>
    <submittedName>
        <fullName evidence="2">Uncharacterized protein</fullName>
    </submittedName>
</protein>
<evidence type="ECO:0000313" key="2">
    <source>
        <dbReference type="EMBL" id="GFH10634.1"/>
    </source>
</evidence>
<feature type="compositionally biased region" description="Basic and acidic residues" evidence="1">
    <location>
        <begin position="1"/>
        <end position="12"/>
    </location>
</feature>
<dbReference type="EMBL" id="BLLF01000332">
    <property type="protein sequence ID" value="GFH10634.1"/>
    <property type="molecule type" value="Genomic_DNA"/>
</dbReference>
<feature type="region of interest" description="Disordered" evidence="1">
    <location>
        <begin position="1"/>
        <end position="49"/>
    </location>
</feature>
<dbReference type="Proteomes" id="UP000485058">
    <property type="component" value="Unassembled WGS sequence"/>
</dbReference>
<sequence length="98" mass="10979">MADVEKRVRPEEEGAEQEELVGPLPPPASEDGADGDGGELVGPQLPKQKKRKVLQFEQQYLATLPCAQMYERSYMHRDTVTHVLSSCTDDYDDDAKWG</sequence>
<evidence type="ECO:0000313" key="3">
    <source>
        <dbReference type="Proteomes" id="UP000485058"/>
    </source>
</evidence>
<comment type="caution">
    <text evidence="2">The sequence shown here is derived from an EMBL/GenBank/DDBJ whole genome shotgun (WGS) entry which is preliminary data.</text>
</comment>
<name>A0A699YV08_HAELA</name>
<proteinExistence type="predicted"/>
<accession>A0A699YV08</accession>
<dbReference type="AlphaFoldDB" id="A0A699YV08"/>
<reference evidence="2 3" key="1">
    <citation type="submission" date="2020-02" db="EMBL/GenBank/DDBJ databases">
        <title>Draft genome sequence of Haematococcus lacustris strain NIES-144.</title>
        <authorList>
            <person name="Morimoto D."/>
            <person name="Nakagawa S."/>
            <person name="Yoshida T."/>
            <person name="Sawayama S."/>
        </authorList>
    </citation>
    <scope>NUCLEOTIDE SEQUENCE [LARGE SCALE GENOMIC DNA]</scope>
    <source>
        <strain evidence="2 3">NIES-144</strain>
    </source>
</reference>